<evidence type="ECO:0000313" key="2">
    <source>
        <dbReference type="EMBL" id="KTD68590.1"/>
    </source>
</evidence>
<sequence length="187" mass="22285">MLILFCNGAGRRINHDILNCNRAEYGAGIIKTLADRLQIKFARGFGLRVIHRCVQFERLFSEEKIVLSLSQHLKWTHFVSLLNINNQFKREFYAEMCVSKNGAQENYQKKLMKCYLKEQLLQRNLKRYAVALMWHGLHACFKSEVTHLHTYLERLRKILIRVTKYWLKARRIFPRYSRIIASIPLFP</sequence>
<dbReference type="Pfam" id="PF17761">
    <property type="entry name" value="DUF1016_N"/>
    <property type="match status" value="1"/>
</dbReference>
<name>A0A0W0ZID7_9GAMM</name>
<evidence type="ECO:0000313" key="3">
    <source>
        <dbReference type="Proteomes" id="UP000054926"/>
    </source>
</evidence>
<dbReference type="InterPro" id="IPR041527">
    <property type="entry name" value="YhcG_N"/>
</dbReference>
<organism evidence="2 3">
    <name type="scientific">Legionella steelei</name>
    <dbReference type="NCBI Taxonomy" id="947033"/>
    <lineage>
        <taxon>Bacteria</taxon>
        <taxon>Pseudomonadati</taxon>
        <taxon>Pseudomonadota</taxon>
        <taxon>Gammaproteobacteria</taxon>
        <taxon>Legionellales</taxon>
        <taxon>Legionellaceae</taxon>
        <taxon>Legionella</taxon>
    </lineage>
</organism>
<dbReference type="PANTHER" id="PTHR30547:SF5">
    <property type="entry name" value="NUCLEASE YHCG-RELATED"/>
    <property type="match status" value="1"/>
</dbReference>
<reference evidence="2 3" key="1">
    <citation type="submission" date="2015-11" db="EMBL/GenBank/DDBJ databases">
        <title>Genomic analysis of 38 Legionella species identifies large and diverse effector repertoires.</title>
        <authorList>
            <person name="Burstein D."/>
            <person name="Amaro F."/>
            <person name="Zusman T."/>
            <person name="Lifshitz Z."/>
            <person name="Cohen O."/>
            <person name="Gilbert J.A."/>
            <person name="Pupko T."/>
            <person name="Shuman H.A."/>
            <person name="Segal G."/>
        </authorList>
    </citation>
    <scope>NUCLEOTIDE SEQUENCE [LARGE SCALE GENOMIC DNA]</scope>
    <source>
        <strain evidence="2 3">IMVS3376</strain>
    </source>
</reference>
<dbReference type="Proteomes" id="UP000054926">
    <property type="component" value="Unassembled WGS sequence"/>
</dbReference>
<feature type="domain" description="YhcG N-terminal" evidence="1">
    <location>
        <begin position="9"/>
        <end position="111"/>
    </location>
</feature>
<evidence type="ECO:0000259" key="1">
    <source>
        <dbReference type="Pfam" id="PF17761"/>
    </source>
</evidence>
<gene>
    <name evidence="2" type="ORF">Lste_1748</name>
</gene>
<dbReference type="RefSeq" id="WP_083503937.1">
    <property type="nucleotide sequence ID" value="NZ_LNYY01000019.1"/>
</dbReference>
<dbReference type="PANTHER" id="PTHR30547">
    <property type="entry name" value="UNCHARACTERIZED PROTEIN YHCG-RELATED"/>
    <property type="match status" value="1"/>
</dbReference>
<comment type="caution">
    <text evidence="2">The sequence shown here is derived from an EMBL/GenBank/DDBJ whole genome shotgun (WGS) entry which is preliminary data.</text>
</comment>
<keyword evidence="3" id="KW-1185">Reference proteome</keyword>
<accession>A0A0W0ZID7</accession>
<dbReference type="OrthoDB" id="9801263at2"/>
<proteinExistence type="predicted"/>
<dbReference type="InterPro" id="IPR053148">
    <property type="entry name" value="PD-DEXK-like_domain"/>
</dbReference>
<dbReference type="STRING" id="947033.Lste_1748"/>
<protein>
    <recommendedName>
        <fullName evidence="1">YhcG N-terminal domain-containing protein</fullName>
    </recommendedName>
</protein>
<dbReference type="EMBL" id="LNYY01000019">
    <property type="protein sequence ID" value="KTD68590.1"/>
    <property type="molecule type" value="Genomic_DNA"/>
</dbReference>
<dbReference type="AlphaFoldDB" id="A0A0W0ZID7"/>